<evidence type="ECO:0000256" key="4">
    <source>
        <dbReference type="PROSITE-ProRule" id="PRU00723"/>
    </source>
</evidence>
<proteinExistence type="predicted"/>
<dbReference type="eggNOG" id="KOG1039">
    <property type="taxonomic scope" value="Eukaryota"/>
</dbReference>
<dbReference type="SMART" id="SM00356">
    <property type="entry name" value="ZnF_C3H1"/>
    <property type="match status" value="2"/>
</dbReference>
<feature type="region of interest" description="Disordered" evidence="5">
    <location>
        <begin position="335"/>
        <end position="354"/>
    </location>
</feature>
<dbReference type="Gene3D" id="1.20.120.1350">
    <property type="entry name" value="Pneumovirus matrix protein 2 (M2), zinc-binding domain"/>
    <property type="match status" value="1"/>
</dbReference>
<evidence type="ECO:0000256" key="2">
    <source>
        <dbReference type="ARBA" id="ARBA00022771"/>
    </source>
</evidence>
<evidence type="ECO:0000259" key="6">
    <source>
        <dbReference type="PROSITE" id="PS50103"/>
    </source>
</evidence>
<feature type="zinc finger region" description="C3H1-type" evidence="4">
    <location>
        <begin position="69"/>
        <end position="96"/>
    </location>
</feature>
<feature type="region of interest" description="Disordered" evidence="5">
    <location>
        <begin position="1"/>
        <end position="46"/>
    </location>
</feature>
<dbReference type="Pfam" id="PF00642">
    <property type="entry name" value="zf-CCCH"/>
    <property type="match status" value="2"/>
</dbReference>
<dbReference type="InterPro" id="IPR000571">
    <property type="entry name" value="Znf_CCCH"/>
</dbReference>
<dbReference type="GO" id="GO:0061630">
    <property type="term" value="F:ubiquitin protein ligase activity"/>
    <property type="evidence" value="ECO:0000318"/>
    <property type="project" value="GO_Central"/>
</dbReference>
<reference evidence="8" key="2">
    <citation type="journal article" date="2013" name="G3 (Bethesda)">
        <title>Genomes of Ashbya fungi isolated from insects reveal four mating-type loci, numerous translocations, lack of transposons, and distinct gene duplications.</title>
        <authorList>
            <person name="Dietrich F.S."/>
            <person name="Voegeli S."/>
            <person name="Kuo S."/>
            <person name="Philippsen P."/>
        </authorList>
    </citation>
    <scope>GENOME REANNOTATION</scope>
    <source>
        <strain evidence="8">ATCC 10895 / CBS 109.51 / FGSC 9923 / NRRL Y-1056</strain>
    </source>
</reference>
<accession>Q75A57</accession>
<sequence>MYTYSQNGAGGQRSGRCRARTRAKSSQGSRARAASDGEGEGGRPGFTAQHQKAIIEHLLITKNSAPQKNYSHVPCKFFRQGACQAGSSCPFSHSLNVLVADQTPCKYFEKGTCKFGAKCANAHILPDGTRVNPSKQALYAGGKGGRRAARYAEAEGGAEGGGGGLRGLAFSTPPLVDEFDAFEGEVLVPSELSDLLTPKELKRRNSRPSSTSQRVSLSELSTSSTTSSEQYGYLPGRTWSATSATTPPPSIMDPMGSAAFGNKLLSSSNYTYQDAFGSFAPKSPWNSAPNGALGARSLNSAATAYAPAVGPNWTEYQFHQLTDDLTKLKIYEEDAPSPPNALSTVERGSTGQGAASKIHLQHNQGDGMQLFLDDFTRSIY</sequence>
<keyword evidence="2 4" id="KW-0863">Zinc-finger</keyword>
<feature type="zinc finger region" description="C3H1-type" evidence="4">
    <location>
        <begin position="100"/>
        <end position="126"/>
    </location>
</feature>
<dbReference type="Proteomes" id="UP000000591">
    <property type="component" value="Chromosome IV"/>
</dbReference>
<dbReference type="GO" id="GO:0016567">
    <property type="term" value="P:protein ubiquitination"/>
    <property type="evidence" value="ECO:0000318"/>
    <property type="project" value="GO_Central"/>
</dbReference>
<dbReference type="STRING" id="284811.Q75A57"/>
<evidence type="ECO:0000313" key="8">
    <source>
        <dbReference type="Proteomes" id="UP000000591"/>
    </source>
</evidence>
<dbReference type="RefSeq" id="NP_984158.1">
    <property type="nucleotide sequence ID" value="NM_209511.1"/>
</dbReference>
<feature type="domain" description="C3H1-type" evidence="6">
    <location>
        <begin position="69"/>
        <end position="96"/>
    </location>
</feature>
<feature type="compositionally biased region" description="Low complexity" evidence="5">
    <location>
        <begin position="216"/>
        <end position="229"/>
    </location>
</feature>
<organism evidence="7 8">
    <name type="scientific">Eremothecium gossypii (strain ATCC 10895 / CBS 109.51 / FGSC 9923 / NRRL Y-1056)</name>
    <name type="common">Yeast</name>
    <name type="synonym">Ashbya gossypii</name>
    <dbReference type="NCBI Taxonomy" id="284811"/>
    <lineage>
        <taxon>Eukaryota</taxon>
        <taxon>Fungi</taxon>
        <taxon>Dikarya</taxon>
        <taxon>Ascomycota</taxon>
        <taxon>Saccharomycotina</taxon>
        <taxon>Saccharomycetes</taxon>
        <taxon>Saccharomycetales</taxon>
        <taxon>Saccharomycetaceae</taxon>
        <taxon>Eremothecium</taxon>
    </lineage>
</organism>
<dbReference type="Gene3D" id="4.10.1000.10">
    <property type="entry name" value="Zinc finger, CCCH-type"/>
    <property type="match status" value="1"/>
</dbReference>
<dbReference type="EMBL" id="AE016817">
    <property type="protein sequence ID" value="AAS51982.1"/>
    <property type="molecule type" value="Genomic_DNA"/>
</dbReference>
<dbReference type="PROSITE" id="PS50103">
    <property type="entry name" value="ZF_C3H1"/>
    <property type="match status" value="2"/>
</dbReference>
<dbReference type="HOGENOM" id="CLU_037646_0_0_1"/>
<dbReference type="InterPro" id="IPR045072">
    <property type="entry name" value="MKRN-like"/>
</dbReference>
<feature type="domain" description="C3H1-type" evidence="6">
    <location>
        <begin position="100"/>
        <end position="126"/>
    </location>
</feature>
<evidence type="ECO:0000313" key="7">
    <source>
        <dbReference type="EMBL" id="AAS51982.1"/>
    </source>
</evidence>
<dbReference type="OMA" id="TANCTEY"/>
<evidence type="ECO:0000256" key="3">
    <source>
        <dbReference type="ARBA" id="ARBA00022833"/>
    </source>
</evidence>
<dbReference type="PANTHER" id="PTHR11224:SF10">
    <property type="entry name" value="IP09428P-RELATED"/>
    <property type="match status" value="1"/>
</dbReference>
<evidence type="ECO:0000256" key="5">
    <source>
        <dbReference type="SAM" id="MobiDB-lite"/>
    </source>
</evidence>
<reference evidence="7 8" key="1">
    <citation type="journal article" date="2004" name="Science">
        <title>The Ashbya gossypii genome as a tool for mapping the ancient Saccharomyces cerevisiae genome.</title>
        <authorList>
            <person name="Dietrich F.S."/>
            <person name="Voegeli S."/>
            <person name="Brachat S."/>
            <person name="Lerch A."/>
            <person name="Gates K."/>
            <person name="Steiner S."/>
            <person name="Mohr C."/>
            <person name="Pohlmann R."/>
            <person name="Luedi P."/>
            <person name="Choi S."/>
            <person name="Wing R.A."/>
            <person name="Flavier A."/>
            <person name="Gaffney T.D."/>
            <person name="Philippsen P."/>
        </authorList>
    </citation>
    <scope>NUCLEOTIDE SEQUENCE [LARGE SCALE GENOMIC DNA]</scope>
    <source>
        <strain evidence="8">ATCC 10895 / CBS 109.51 / FGSC 9923 / NRRL Y-1056</strain>
    </source>
</reference>
<dbReference type="GO" id="GO:0000209">
    <property type="term" value="P:protein polyubiquitination"/>
    <property type="evidence" value="ECO:0007669"/>
    <property type="project" value="InterPro"/>
</dbReference>
<gene>
    <name evidence="7" type="ORF">AGOS_ADR062W</name>
</gene>
<protein>
    <submittedName>
        <fullName evidence="7">ADR062Wp</fullName>
    </submittedName>
</protein>
<keyword evidence="3 4" id="KW-0862">Zinc</keyword>
<name>Q75A57_EREGS</name>
<dbReference type="PANTHER" id="PTHR11224">
    <property type="entry name" value="MAKORIN-RELATED"/>
    <property type="match status" value="1"/>
</dbReference>
<dbReference type="AlphaFoldDB" id="Q75A57"/>
<dbReference type="OrthoDB" id="411372at2759"/>
<dbReference type="KEGG" id="ago:AGOS_ADR062W"/>
<dbReference type="SUPFAM" id="SSF90229">
    <property type="entry name" value="CCCH zinc finger"/>
    <property type="match status" value="1"/>
</dbReference>
<keyword evidence="1 4" id="KW-0479">Metal-binding</keyword>
<feature type="region of interest" description="Disordered" evidence="5">
    <location>
        <begin position="199"/>
        <end position="246"/>
    </location>
</feature>
<feature type="compositionally biased region" description="Polar residues" evidence="5">
    <location>
        <begin position="340"/>
        <end position="353"/>
    </location>
</feature>
<dbReference type="GeneID" id="4620307"/>
<evidence type="ECO:0000256" key="1">
    <source>
        <dbReference type="ARBA" id="ARBA00022723"/>
    </source>
</evidence>
<dbReference type="InterPro" id="IPR036855">
    <property type="entry name" value="Znf_CCCH_sf"/>
</dbReference>
<dbReference type="InParanoid" id="Q75A57"/>
<keyword evidence="8" id="KW-1185">Reference proteome</keyword>
<dbReference type="GO" id="GO:0008270">
    <property type="term" value="F:zinc ion binding"/>
    <property type="evidence" value="ECO:0007669"/>
    <property type="project" value="UniProtKB-KW"/>
</dbReference>